<dbReference type="InterPro" id="IPR047584">
    <property type="entry name" value="CyaY"/>
</dbReference>
<dbReference type="GO" id="GO:0016226">
    <property type="term" value="P:iron-sulfur cluster assembly"/>
    <property type="evidence" value="ECO:0007669"/>
    <property type="project" value="UniProtKB-UniRule"/>
</dbReference>
<protein>
    <recommendedName>
        <fullName evidence="4">Iron-sulfur cluster assembly protein CyaY</fullName>
    </recommendedName>
</protein>
<keyword evidence="3 4" id="KW-0408">Iron</keyword>
<dbReference type="KEGG" id="cvc:BKX93_15230"/>
<keyword evidence="2 4" id="KW-0479">Metal-binding</keyword>
<evidence type="ECO:0000256" key="2">
    <source>
        <dbReference type="ARBA" id="ARBA00022723"/>
    </source>
</evidence>
<gene>
    <name evidence="4" type="primary">cyaY</name>
    <name evidence="5" type="ORF">BKX93_15230</name>
</gene>
<name>A0A1D9LIZ9_9NEIS</name>
<reference evidence="5 6" key="1">
    <citation type="submission" date="2016-10" db="EMBL/GenBank/DDBJ databases">
        <title>Chromobacterium muskegensis sp. nov., an insecticidal bacterium isolated from Sphagnum bogs.</title>
        <authorList>
            <person name="Sparks M.E."/>
            <person name="Blackburn M.B."/>
            <person name="Gundersen-Rindal D.E."/>
            <person name="Mitchell A."/>
            <person name="Farrar R."/>
            <person name="Kuhar D."/>
        </authorList>
    </citation>
    <scope>NUCLEOTIDE SEQUENCE [LARGE SCALE GENOMIC DNA]</scope>
    <source>
        <strain evidence="5 6">21-1</strain>
    </source>
</reference>
<dbReference type="Proteomes" id="UP000178776">
    <property type="component" value="Chromosome"/>
</dbReference>
<dbReference type="GeneID" id="68842561"/>
<evidence type="ECO:0000313" key="6">
    <source>
        <dbReference type="Proteomes" id="UP000178776"/>
    </source>
</evidence>
<dbReference type="Gene3D" id="3.30.920.10">
    <property type="entry name" value="Frataxin/CyaY"/>
    <property type="match status" value="1"/>
</dbReference>
<evidence type="ECO:0000313" key="5">
    <source>
        <dbReference type="EMBL" id="AOZ51221.1"/>
    </source>
</evidence>
<evidence type="ECO:0000256" key="1">
    <source>
        <dbReference type="ARBA" id="ARBA00008183"/>
    </source>
</evidence>
<dbReference type="STRING" id="1108595.BKX93_15230"/>
<comment type="similarity">
    <text evidence="1 4">Belongs to the frataxin family.</text>
</comment>
<dbReference type="SUPFAM" id="SSF55387">
    <property type="entry name" value="Frataxin/Nqo15-like"/>
    <property type="match status" value="1"/>
</dbReference>
<accession>A0A1D9LIZ9</accession>
<dbReference type="RefSeq" id="WP_046155247.1">
    <property type="nucleotide sequence ID" value="NZ_CP017707.1"/>
</dbReference>
<comment type="function">
    <text evidence="4">Involved in iron-sulfur (Fe-S) cluster assembly. May act as a regulator of Fe-S biogenesis.</text>
</comment>
<evidence type="ECO:0000256" key="4">
    <source>
        <dbReference type="HAMAP-Rule" id="MF_00142"/>
    </source>
</evidence>
<dbReference type="InterPro" id="IPR002908">
    <property type="entry name" value="Frataxin/CyaY"/>
</dbReference>
<sequence length="106" mass="11802">MMTESEFLQLSDDIFDRIEQAIDQHGLDADTLRQGNVLEIEFDSGDKVIVNRHAVNQEMWIAAKSGGYHFSRRGEDWIASRDGAEFYATLAEAIRAGSGEAFSFAG</sequence>
<dbReference type="GO" id="GO:0008199">
    <property type="term" value="F:ferric iron binding"/>
    <property type="evidence" value="ECO:0007669"/>
    <property type="project" value="InterPro"/>
</dbReference>
<dbReference type="PROSITE" id="PS01344">
    <property type="entry name" value="FRATAXIN_1"/>
    <property type="match status" value="1"/>
</dbReference>
<evidence type="ECO:0000256" key="3">
    <source>
        <dbReference type="ARBA" id="ARBA00023004"/>
    </source>
</evidence>
<dbReference type="EMBL" id="CP017707">
    <property type="protein sequence ID" value="AOZ51221.1"/>
    <property type="molecule type" value="Genomic_DNA"/>
</dbReference>
<proteinExistence type="inferred from homology"/>
<organism evidence="5 6">
    <name type="scientific">Chromobacterium vaccinii</name>
    <dbReference type="NCBI Taxonomy" id="1108595"/>
    <lineage>
        <taxon>Bacteria</taxon>
        <taxon>Pseudomonadati</taxon>
        <taxon>Pseudomonadota</taxon>
        <taxon>Betaproteobacteria</taxon>
        <taxon>Neisseriales</taxon>
        <taxon>Chromobacteriaceae</taxon>
        <taxon>Chromobacterium</taxon>
    </lineage>
</organism>
<dbReference type="InterPro" id="IPR036524">
    <property type="entry name" value="Frataxin/CyaY_sf"/>
</dbReference>
<dbReference type="InterPro" id="IPR020895">
    <property type="entry name" value="Frataxin_CS"/>
</dbReference>
<dbReference type="NCBIfam" id="TIGR03421">
    <property type="entry name" value="FeS_CyaY"/>
    <property type="match status" value="1"/>
</dbReference>
<dbReference type="HAMAP" id="MF_00142">
    <property type="entry name" value="CyaY"/>
    <property type="match status" value="1"/>
</dbReference>
<dbReference type="PROSITE" id="PS50810">
    <property type="entry name" value="FRATAXIN_2"/>
    <property type="match status" value="1"/>
</dbReference>
<dbReference type="Pfam" id="PF01491">
    <property type="entry name" value="Frataxin_Cyay"/>
    <property type="match status" value="1"/>
</dbReference>
<dbReference type="AlphaFoldDB" id="A0A1D9LIZ9"/>
<dbReference type="SMART" id="SM01219">
    <property type="entry name" value="Frataxin_Cyay"/>
    <property type="match status" value="1"/>
</dbReference>
<dbReference type="GO" id="GO:0005737">
    <property type="term" value="C:cytoplasm"/>
    <property type="evidence" value="ECO:0007669"/>
    <property type="project" value="UniProtKB-ARBA"/>
</dbReference>